<gene>
    <name evidence="1" type="ordered locus">SAR116_0947</name>
</gene>
<evidence type="ECO:0008006" key="3">
    <source>
        <dbReference type="Google" id="ProtNLM"/>
    </source>
</evidence>
<dbReference type="InterPro" id="IPR029045">
    <property type="entry name" value="ClpP/crotonase-like_dom_sf"/>
</dbReference>
<evidence type="ECO:0000313" key="2">
    <source>
        <dbReference type="Proteomes" id="UP000007460"/>
    </source>
</evidence>
<sequence length="289" mass="33442">MESDLLDRSIIDLIHDRARRVEKLLGADVVFYSGQIHPAYFRTFRDFIEEVKKRSEIETNAIAMFLRTPGGAVEAAERMVSVLRKHYKDVYFVVPDVAMSASTILCMSGDKIYMDYASSLGPVDPQVLSPDTGEYLPAMGYLDKVEVITDKNELAPADVVFLRRLDLGMLALYEQSRDLSIDLLKKWLVKYKFKDWNEHQKTKKGQPVTLQEKTKRAEEIATELANHRKWRTHGRNIDIIKLQEMRLIIDDYSDNEDLKSAIREYNDPLTGYIDRTGQNFYMHNHLMGD</sequence>
<protein>
    <recommendedName>
        <fullName evidence="3">Serine dehydrogenasease</fullName>
    </recommendedName>
</protein>
<dbReference type="EMBL" id="CP001751">
    <property type="protein sequence ID" value="ADE39190.1"/>
    <property type="molecule type" value="Genomic_DNA"/>
</dbReference>
<accession>D5BSE3</accession>
<keyword evidence="2" id="KW-1185">Reference proteome</keyword>
<proteinExistence type="predicted"/>
<dbReference type="KEGG" id="apb:SAR116_0947"/>
<dbReference type="Proteomes" id="UP000007460">
    <property type="component" value="Chromosome"/>
</dbReference>
<name>D5BSE3_PUNMI</name>
<evidence type="ECO:0000313" key="1">
    <source>
        <dbReference type="EMBL" id="ADE39190.1"/>
    </source>
</evidence>
<dbReference type="AlphaFoldDB" id="D5BSE3"/>
<organism evidence="1 2">
    <name type="scientific">Puniceispirillum marinum (strain IMCC1322)</name>
    <dbReference type="NCBI Taxonomy" id="488538"/>
    <lineage>
        <taxon>Bacteria</taxon>
        <taxon>Pseudomonadati</taxon>
        <taxon>Pseudomonadota</taxon>
        <taxon>Alphaproteobacteria</taxon>
        <taxon>Candidatus Puniceispirillales</taxon>
        <taxon>Candidatus Puniceispirillaceae</taxon>
        <taxon>Candidatus Puniceispirillum</taxon>
    </lineage>
</organism>
<dbReference type="InterPro" id="IPR002825">
    <property type="entry name" value="Pept_S49_ser-pept_pro"/>
</dbReference>
<dbReference type="RefSeq" id="WP_013045819.1">
    <property type="nucleotide sequence ID" value="NC_014010.1"/>
</dbReference>
<reference evidence="1 2" key="1">
    <citation type="journal article" date="2010" name="J. Bacteriol.">
        <title>Complete genome sequence of "Candidatus Puniceispirillum marinum" IMCC1322, a representative of the SAR116 clade in the Alphaproteobacteria.</title>
        <authorList>
            <person name="Oh H.M."/>
            <person name="Kwon K.K."/>
            <person name="Kang I."/>
            <person name="Kang S.G."/>
            <person name="Lee J.H."/>
            <person name="Kim S.J."/>
            <person name="Cho J.C."/>
        </authorList>
    </citation>
    <scope>NUCLEOTIDE SEQUENCE [LARGE SCALE GENOMIC DNA]</scope>
    <source>
        <strain evidence="1 2">IMCC1322</strain>
    </source>
</reference>
<dbReference type="HOGENOM" id="CLU_079039_0_0_5"/>
<dbReference type="Pfam" id="PF01972">
    <property type="entry name" value="SDH_protease"/>
    <property type="match status" value="1"/>
</dbReference>
<dbReference type="SUPFAM" id="SSF52096">
    <property type="entry name" value="ClpP/crotonase"/>
    <property type="match status" value="1"/>
</dbReference>
<dbReference type="eggNOG" id="COG1030">
    <property type="taxonomic scope" value="Bacteria"/>
</dbReference>
<dbReference type="Gene3D" id="3.90.226.10">
    <property type="entry name" value="2-enoyl-CoA Hydratase, Chain A, domain 1"/>
    <property type="match status" value="1"/>
</dbReference>
<dbReference type="GO" id="GO:0016020">
    <property type="term" value="C:membrane"/>
    <property type="evidence" value="ECO:0007669"/>
    <property type="project" value="InterPro"/>
</dbReference>
<dbReference type="OrthoDB" id="9806253at2"/>
<dbReference type="PANTHER" id="PTHR35984">
    <property type="entry name" value="PERIPLASMIC SERINE PROTEASE"/>
    <property type="match status" value="1"/>
</dbReference>
<dbReference type="STRING" id="488538.SAR116_0947"/>
<dbReference type="PANTHER" id="PTHR35984:SF1">
    <property type="entry name" value="PERIPLASMIC SERINE PROTEASE"/>
    <property type="match status" value="1"/>
</dbReference>